<comment type="similarity">
    <text evidence="1">Belongs to the UPF0547 family.</text>
</comment>
<feature type="region of interest" description="Disordered" evidence="3">
    <location>
        <begin position="87"/>
        <end position="108"/>
    </location>
</feature>
<reference evidence="5 6" key="1">
    <citation type="journal article" date="2023" name="Arcadia Sci">
        <title>De novo assembly of a long-read Amblyomma americanum tick genome.</title>
        <authorList>
            <person name="Chou S."/>
            <person name="Poskanzer K.E."/>
            <person name="Rollins M."/>
            <person name="Thuy-Boun P.S."/>
        </authorList>
    </citation>
    <scope>NUCLEOTIDE SEQUENCE [LARGE SCALE GENOMIC DNA]</scope>
    <source>
        <strain evidence="5">F_SG_1</strain>
        <tissue evidence="5">Salivary glands</tissue>
    </source>
</reference>
<dbReference type="InterPro" id="IPR040246">
    <property type="entry name" value="C16orf87-like"/>
</dbReference>
<dbReference type="Pfam" id="PF10571">
    <property type="entry name" value="UPF0547"/>
    <property type="match status" value="1"/>
</dbReference>
<feature type="compositionally biased region" description="Basic residues" evidence="3">
    <location>
        <begin position="124"/>
        <end position="138"/>
    </location>
</feature>
<evidence type="ECO:0000256" key="2">
    <source>
        <dbReference type="ARBA" id="ARBA00023054"/>
    </source>
</evidence>
<dbReference type="InterPro" id="IPR018886">
    <property type="entry name" value="UPF0547"/>
</dbReference>
<feature type="region of interest" description="Disordered" evidence="3">
    <location>
        <begin position="124"/>
        <end position="182"/>
    </location>
</feature>
<gene>
    <name evidence="5" type="ORF">V5799_023893</name>
</gene>
<keyword evidence="2" id="KW-0175">Coiled coil</keyword>
<evidence type="ECO:0000313" key="5">
    <source>
        <dbReference type="EMBL" id="KAK8786336.1"/>
    </source>
</evidence>
<feature type="compositionally biased region" description="Basic and acidic residues" evidence="3">
    <location>
        <begin position="144"/>
        <end position="155"/>
    </location>
</feature>
<name>A0AAQ4FHC1_AMBAM</name>
<feature type="domain" description="UPF0547" evidence="4">
    <location>
        <begin position="65"/>
        <end position="82"/>
    </location>
</feature>
<protein>
    <recommendedName>
        <fullName evidence="4">UPF0547 domain-containing protein</fullName>
    </recommendedName>
</protein>
<evidence type="ECO:0000313" key="6">
    <source>
        <dbReference type="Proteomes" id="UP001321473"/>
    </source>
</evidence>
<sequence>MPVLQGLVSKVMRMRCYTTGSCGPLSHVKLLRATACELCSTEHSLLLTVCVAVVGYINRVLSSLCRVQVPVACKSCPCGHEFFASRRSRGGASEQRPPRRRTERVRKERQSYLTALVLEQRAAARAKRARRNSRRGRPPRSPPAHHDSASDEPRKLNRPRCGPAKPAKPVVEPEMPDEEEEDMFAGCTKERLELYATILADINRKLCSQLFQQQL</sequence>
<evidence type="ECO:0000256" key="1">
    <source>
        <dbReference type="ARBA" id="ARBA00008336"/>
    </source>
</evidence>
<evidence type="ECO:0000256" key="3">
    <source>
        <dbReference type="SAM" id="MobiDB-lite"/>
    </source>
</evidence>
<keyword evidence="6" id="KW-1185">Reference proteome</keyword>
<dbReference type="PANTHER" id="PTHR31101">
    <property type="entry name" value="UPF0547 PROTEIN C16ORF87"/>
    <property type="match status" value="1"/>
</dbReference>
<proteinExistence type="inferred from homology"/>
<evidence type="ECO:0000259" key="4">
    <source>
        <dbReference type="Pfam" id="PF10571"/>
    </source>
</evidence>
<dbReference type="AlphaFoldDB" id="A0AAQ4FHC1"/>
<comment type="caution">
    <text evidence="5">The sequence shown here is derived from an EMBL/GenBank/DDBJ whole genome shotgun (WGS) entry which is preliminary data.</text>
</comment>
<organism evidence="5 6">
    <name type="scientific">Amblyomma americanum</name>
    <name type="common">Lone star tick</name>
    <dbReference type="NCBI Taxonomy" id="6943"/>
    <lineage>
        <taxon>Eukaryota</taxon>
        <taxon>Metazoa</taxon>
        <taxon>Ecdysozoa</taxon>
        <taxon>Arthropoda</taxon>
        <taxon>Chelicerata</taxon>
        <taxon>Arachnida</taxon>
        <taxon>Acari</taxon>
        <taxon>Parasitiformes</taxon>
        <taxon>Ixodida</taxon>
        <taxon>Ixodoidea</taxon>
        <taxon>Ixodidae</taxon>
        <taxon>Amblyomminae</taxon>
        <taxon>Amblyomma</taxon>
    </lineage>
</organism>
<dbReference type="Proteomes" id="UP001321473">
    <property type="component" value="Unassembled WGS sequence"/>
</dbReference>
<dbReference type="EMBL" id="JARKHS020002809">
    <property type="protein sequence ID" value="KAK8786336.1"/>
    <property type="molecule type" value="Genomic_DNA"/>
</dbReference>
<accession>A0AAQ4FHC1</accession>